<comment type="caution">
    <text evidence="4">The sequence shown here is derived from an EMBL/GenBank/DDBJ whole genome shotgun (WGS) entry which is preliminary data.</text>
</comment>
<gene>
    <name evidence="4" type="ORF">MGAL_10B062443</name>
</gene>
<feature type="compositionally biased region" description="Polar residues" evidence="2">
    <location>
        <begin position="243"/>
        <end position="257"/>
    </location>
</feature>
<feature type="region of interest" description="Disordered" evidence="2">
    <location>
        <begin position="73"/>
        <end position="93"/>
    </location>
</feature>
<dbReference type="GO" id="GO:0005813">
    <property type="term" value="C:centrosome"/>
    <property type="evidence" value="ECO:0007669"/>
    <property type="project" value="TreeGrafter"/>
</dbReference>
<dbReference type="PANTHER" id="PTHR31075">
    <property type="entry name" value="CENTROSOMAL PROTEIN OF 85 KDA"/>
    <property type="match status" value="1"/>
</dbReference>
<reference evidence="4" key="1">
    <citation type="submission" date="2018-11" db="EMBL/GenBank/DDBJ databases">
        <authorList>
            <person name="Alioto T."/>
            <person name="Alioto T."/>
        </authorList>
    </citation>
    <scope>NUCLEOTIDE SEQUENCE</scope>
</reference>
<feature type="region of interest" description="Disordered" evidence="2">
    <location>
        <begin position="229"/>
        <end position="276"/>
    </location>
</feature>
<name>A0A8B6FH97_MYTGA</name>
<feature type="coiled-coil region" evidence="1">
    <location>
        <begin position="745"/>
        <end position="772"/>
    </location>
</feature>
<keyword evidence="1" id="KW-0175">Coiled coil</keyword>
<keyword evidence="5" id="KW-1185">Reference proteome</keyword>
<dbReference type="Pfam" id="PF24555">
    <property type="entry name" value="CC4_CEP85"/>
    <property type="match status" value="1"/>
</dbReference>
<proteinExistence type="predicted"/>
<protein>
    <submittedName>
        <fullName evidence="4">Centrosomal protein CEP85</fullName>
    </submittedName>
</protein>
<dbReference type="PANTHER" id="PTHR31075:SF4">
    <property type="entry name" value="CENTROSOMAL PROTEIN OF 85 KDA"/>
    <property type="match status" value="1"/>
</dbReference>
<dbReference type="EMBL" id="UYJE01006665">
    <property type="protein sequence ID" value="VDI47910.1"/>
    <property type="molecule type" value="Genomic_DNA"/>
</dbReference>
<sequence>MDYYLNDFQWDYRPRDRYLDPGSDSDSDMSWKGPHSPGFTIQSNVPDYQKMLQSQITSSSGWSDNRLDRTSDRYGLHSSPHLTSGSRSNDISYTDRRMYQTYQPSKYGLSGSPGYDSYMNRDFNEFTTGPLEETVNPVILEDPLRPSGYTPSSYDLKKFDDELFGRSGKSNFLDGSGGNDSELNLDTPNTVNDSWISPPMRQTAKSELPPSDFKTPVRHNRAGILRDTSKYNDEKSNRGNIAVPSSESQITNSNHNSGWADRNNVDHGKPGPAGLGQWQKQHQNHMAFRNTDGQKSQGLATLFKHLSDDQLGSDKWESVRRAADAIINEKDMMIDKLKLRMMSLEEDNNKYEARLKRALISDVSGEEDAIRKITDLDIENASLKAEMAQMKAKKNAELDDLERKLGAAEHENEHLKSAIRTRVPGNDAIEKQISQLTNEREEWKGKFLDLRESHQQMKGRLDQLQDYLRDIPTMEETAANLQEISFSCMQNISIGYAVQSFNVFFPVSNVCKYYHVYQRISETDLLSFAFQRDLKIEELQNQMDHLSGKMNGISSELDRIKSDGEGAVLQRCQEEIVRLKEDNQRLAIDFEKAKKLLETSHRKVRHMEVKLQNEQKQSKGRVQQEEETVMALREESRQKDEQMMKMRRALKELGGKNQDLMEQNLIIREQLKHLEYLSTDETQKLQRRFTQEMGLCFSELQSLVNICMQRAEGQDPNMSMLLGVRPPTNEQELDTPVSSDEKQTLRHWLSKLRDLRSEVEKLRGMISNKYAEDMGDNLNCATQ</sequence>
<evidence type="ECO:0000259" key="3">
    <source>
        <dbReference type="Pfam" id="PF24555"/>
    </source>
</evidence>
<dbReference type="AlphaFoldDB" id="A0A8B6FH97"/>
<feature type="region of interest" description="Disordered" evidence="2">
    <location>
        <begin position="189"/>
        <end position="217"/>
    </location>
</feature>
<evidence type="ECO:0000256" key="2">
    <source>
        <dbReference type="SAM" id="MobiDB-lite"/>
    </source>
</evidence>
<feature type="coiled-coil region" evidence="1">
    <location>
        <begin position="536"/>
        <end position="663"/>
    </location>
</feature>
<dbReference type="InterPro" id="IPR058190">
    <property type="entry name" value="CC4_CEP85"/>
</dbReference>
<dbReference type="InterPro" id="IPR040210">
    <property type="entry name" value="Cep85/Cep85L"/>
</dbReference>
<feature type="compositionally biased region" description="Polar residues" evidence="2">
    <location>
        <begin position="80"/>
        <end position="92"/>
    </location>
</feature>
<feature type="domain" description="Centrosomal protein of 85 kDa-like CC4 coiled-coil" evidence="3">
    <location>
        <begin position="581"/>
        <end position="666"/>
    </location>
</feature>
<accession>A0A8B6FH97</accession>
<evidence type="ECO:0000313" key="5">
    <source>
        <dbReference type="Proteomes" id="UP000596742"/>
    </source>
</evidence>
<organism evidence="4 5">
    <name type="scientific">Mytilus galloprovincialis</name>
    <name type="common">Mediterranean mussel</name>
    <dbReference type="NCBI Taxonomy" id="29158"/>
    <lineage>
        <taxon>Eukaryota</taxon>
        <taxon>Metazoa</taxon>
        <taxon>Spiralia</taxon>
        <taxon>Lophotrochozoa</taxon>
        <taxon>Mollusca</taxon>
        <taxon>Bivalvia</taxon>
        <taxon>Autobranchia</taxon>
        <taxon>Pteriomorphia</taxon>
        <taxon>Mytilida</taxon>
        <taxon>Mytiloidea</taxon>
        <taxon>Mytilidae</taxon>
        <taxon>Mytilinae</taxon>
        <taxon>Mytilus</taxon>
    </lineage>
</organism>
<feature type="region of interest" description="Disordered" evidence="2">
    <location>
        <begin position="21"/>
        <end position="43"/>
    </location>
</feature>
<dbReference type="Proteomes" id="UP000596742">
    <property type="component" value="Unassembled WGS sequence"/>
</dbReference>
<evidence type="ECO:0000256" key="1">
    <source>
        <dbReference type="SAM" id="Coils"/>
    </source>
</evidence>
<evidence type="ECO:0000313" key="4">
    <source>
        <dbReference type="EMBL" id="VDI47910.1"/>
    </source>
</evidence>
<feature type="coiled-coil region" evidence="1">
    <location>
        <begin position="327"/>
        <end position="453"/>
    </location>
</feature>
<dbReference type="OrthoDB" id="5972981at2759"/>